<dbReference type="InterPro" id="IPR012675">
    <property type="entry name" value="Beta-grasp_dom_sf"/>
</dbReference>
<evidence type="ECO:0000256" key="5">
    <source>
        <dbReference type="ARBA" id="ARBA00022982"/>
    </source>
</evidence>
<dbReference type="InterPro" id="IPR036010">
    <property type="entry name" value="2Fe-2S_ferredoxin-like_sf"/>
</dbReference>
<evidence type="ECO:0000256" key="2">
    <source>
        <dbReference type="ARBA" id="ARBA00022448"/>
    </source>
</evidence>
<evidence type="ECO:0000256" key="6">
    <source>
        <dbReference type="ARBA" id="ARBA00023004"/>
    </source>
</evidence>
<evidence type="ECO:0000259" key="9">
    <source>
        <dbReference type="PROSITE" id="PS51085"/>
    </source>
</evidence>
<comment type="similarity">
    <text evidence="1">Belongs to the 2Fe2S plant-type ferredoxin family.</text>
</comment>
<dbReference type="GO" id="GO:0046872">
    <property type="term" value="F:metal ion binding"/>
    <property type="evidence" value="ECO:0007669"/>
    <property type="project" value="UniProtKB-KW"/>
</dbReference>
<dbReference type="AlphaFoldDB" id="A0AA41X7U3"/>
<keyword evidence="6" id="KW-0408">Iron</keyword>
<dbReference type="SUPFAM" id="SSF54292">
    <property type="entry name" value="2Fe-2S ferredoxin-like"/>
    <property type="match status" value="1"/>
</dbReference>
<dbReference type="PROSITE" id="PS00197">
    <property type="entry name" value="2FE2S_FER_1"/>
    <property type="match status" value="1"/>
</dbReference>
<keyword evidence="11" id="KW-1185">Reference proteome</keyword>
<keyword evidence="5" id="KW-0249">Electron transport</keyword>
<reference evidence="10" key="1">
    <citation type="submission" date="2022-07" db="EMBL/GenBank/DDBJ databases">
        <authorList>
            <person name="Li W.-J."/>
            <person name="Deng Q.-Q."/>
        </authorList>
    </citation>
    <scope>NUCLEOTIDE SEQUENCE</scope>
    <source>
        <strain evidence="10">SYSU M60031</strain>
    </source>
</reference>
<evidence type="ECO:0000256" key="8">
    <source>
        <dbReference type="ARBA" id="ARBA00034078"/>
    </source>
</evidence>
<sequence length="92" mass="10057">MYRVTAHQSHADQEAAFVCPEDQTLLDAARSNGVSIPYACKGGGCGLCKILIEGGEYERGASSKAVLSDQERELHYSLACKTYPRSHLKIRV</sequence>
<dbReference type="RefSeq" id="WP_254760418.1">
    <property type="nucleotide sequence ID" value="NZ_JANCLT010000012.1"/>
</dbReference>
<evidence type="ECO:0000313" key="11">
    <source>
        <dbReference type="Proteomes" id="UP001156102"/>
    </source>
</evidence>
<keyword evidence="4" id="KW-0479">Metal-binding</keyword>
<evidence type="ECO:0000256" key="3">
    <source>
        <dbReference type="ARBA" id="ARBA00022714"/>
    </source>
</evidence>
<dbReference type="PANTHER" id="PTHR43112">
    <property type="entry name" value="FERREDOXIN"/>
    <property type="match status" value="1"/>
</dbReference>
<comment type="caution">
    <text evidence="10">The sequence shown here is derived from an EMBL/GenBank/DDBJ whole genome shotgun (WGS) entry which is preliminary data.</text>
</comment>
<dbReference type="InterPro" id="IPR006058">
    <property type="entry name" value="2Fe2S_fd_BS"/>
</dbReference>
<protein>
    <submittedName>
        <fullName evidence="10">2Fe-2S iron-sulfur cluster binding domain-containing protein</fullName>
    </submittedName>
</protein>
<keyword evidence="2" id="KW-0813">Transport</keyword>
<dbReference type="PROSITE" id="PS51085">
    <property type="entry name" value="2FE2S_FER_2"/>
    <property type="match status" value="1"/>
</dbReference>
<comment type="cofactor">
    <cofactor evidence="8">
        <name>[2Fe-2S] cluster</name>
        <dbReference type="ChEBI" id="CHEBI:190135"/>
    </cofactor>
</comment>
<evidence type="ECO:0000256" key="1">
    <source>
        <dbReference type="ARBA" id="ARBA00007874"/>
    </source>
</evidence>
<keyword evidence="7" id="KW-0411">Iron-sulfur</keyword>
<evidence type="ECO:0000256" key="4">
    <source>
        <dbReference type="ARBA" id="ARBA00022723"/>
    </source>
</evidence>
<dbReference type="InterPro" id="IPR001041">
    <property type="entry name" value="2Fe-2S_ferredoxin-type"/>
</dbReference>
<dbReference type="EMBL" id="JANCLT010000012">
    <property type="protein sequence ID" value="MCP8970499.1"/>
    <property type="molecule type" value="Genomic_DNA"/>
</dbReference>
<keyword evidence="3" id="KW-0001">2Fe-2S</keyword>
<evidence type="ECO:0000256" key="7">
    <source>
        <dbReference type="ARBA" id="ARBA00023014"/>
    </source>
</evidence>
<dbReference type="GO" id="GO:0051537">
    <property type="term" value="F:2 iron, 2 sulfur cluster binding"/>
    <property type="evidence" value="ECO:0007669"/>
    <property type="project" value="UniProtKB-KW"/>
</dbReference>
<dbReference type="Pfam" id="PF00111">
    <property type="entry name" value="Fer2"/>
    <property type="match status" value="1"/>
</dbReference>
<organism evidence="10 11">
    <name type="scientific">Ectobacillus ponti</name>
    <dbReference type="NCBI Taxonomy" id="2961894"/>
    <lineage>
        <taxon>Bacteria</taxon>
        <taxon>Bacillati</taxon>
        <taxon>Bacillota</taxon>
        <taxon>Bacilli</taxon>
        <taxon>Bacillales</taxon>
        <taxon>Bacillaceae</taxon>
        <taxon>Ectobacillus</taxon>
    </lineage>
</organism>
<dbReference type="CDD" id="cd00207">
    <property type="entry name" value="fer2"/>
    <property type="match status" value="1"/>
</dbReference>
<dbReference type="PANTHER" id="PTHR43112:SF3">
    <property type="entry name" value="FERREDOXIN-2, CHLOROPLASTIC"/>
    <property type="match status" value="1"/>
</dbReference>
<evidence type="ECO:0000313" key="10">
    <source>
        <dbReference type="EMBL" id="MCP8970499.1"/>
    </source>
</evidence>
<name>A0AA41X7U3_9BACI</name>
<dbReference type="Gene3D" id="3.10.20.30">
    <property type="match status" value="1"/>
</dbReference>
<feature type="domain" description="2Fe-2S ferredoxin-type" evidence="9">
    <location>
        <begin position="2"/>
        <end position="92"/>
    </location>
</feature>
<accession>A0AA41X7U3</accession>
<proteinExistence type="inferred from homology"/>
<dbReference type="Proteomes" id="UP001156102">
    <property type="component" value="Unassembled WGS sequence"/>
</dbReference>
<gene>
    <name evidence="10" type="ORF">NK662_18435</name>
</gene>